<name>A0A9P1G892_9DINO</name>
<evidence type="ECO:0000313" key="2">
    <source>
        <dbReference type="EMBL" id="CAI4003356.1"/>
    </source>
</evidence>
<organism evidence="2">
    <name type="scientific">Cladocopium goreaui</name>
    <dbReference type="NCBI Taxonomy" id="2562237"/>
    <lineage>
        <taxon>Eukaryota</taxon>
        <taxon>Sar</taxon>
        <taxon>Alveolata</taxon>
        <taxon>Dinophyceae</taxon>
        <taxon>Suessiales</taxon>
        <taxon>Symbiodiniaceae</taxon>
        <taxon>Cladocopium</taxon>
    </lineage>
</organism>
<reference evidence="3" key="2">
    <citation type="submission" date="2024-04" db="EMBL/GenBank/DDBJ databases">
        <authorList>
            <person name="Chen Y."/>
            <person name="Shah S."/>
            <person name="Dougan E. K."/>
            <person name="Thang M."/>
            <person name="Chan C."/>
        </authorList>
    </citation>
    <scope>NUCLEOTIDE SEQUENCE [LARGE SCALE GENOMIC DNA]</scope>
</reference>
<proteinExistence type="predicted"/>
<comment type="caution">
    <text evidence="2">The sequence shown here is derived from an EMBL/GenBank/DDBJ whole genome shotgun (WGS) entry which is preliminary data.</text>
</comment>
<feature type="compositionally biased region" description="Acidic residues" evidence="1">
    <location>
        <begin position="229"/>
        <end position="243"/>
    </location>
</feature>
<dbReference type="EMBL" id="CAMXCT020003252">
    <property type="protein sequence ID" value="CAL1156731.1"/>
    <property type="molecule type" value="Genomic_DNA"/>
</dbReference>
<feature type="region of interest" description="Disordered" evidence="1">
    <location>
        <begin position="227"/>
        <end position="260"/>
    </location>
</feature>
<keyword evidence="4" id="KW-1185">Reference proteome</keyword>
<evidence type="ECO:0000313" key="3">
    <source>
        <dbReference type="EMBL" id="CAL1156731.1"/>
    </source>
</evidence>
<dbReference type="EMBL" id="CAMXCT030003252">
    <property type="protein sequence ID" value="CAL4790668.1"/>
    <property type="molecule type" value="Genomic_DNA"/>
</dbReference>
<gene>
    <name evidence="2" type="ORF">C1SCF055_LOCUS29228</name>
</gene>
<sequence>MPEAILKLLQHTMRLMTGKGLDFYVPAWARPTRDGFKGDAMLQAEVPPVDDPNWGVLRVVCDEEGCQNKALHFLASYVGLRMAVTPEACHPKWNSFKRAAEHSSMEFDLMRLTIAANYGHGTRLTGERASNRKMMLERFLQQQSDEYFKDMSAEICLDRGMEVDGLSTDACRFMITDFLEAPSIRRRGDYVRNKSWFGVLNVLTLLVRDWTVLREASSAILFESNGDLSDTDDVPHDDDDPDDPAVIAEEDHDHGGDDLVLKPKPMKKTEFYRAYQSKGTHRMYCDIMHDPTLRASAEILTRVTKPLHNQYQDDLTAQQQGLEKILDWQVRRCLGSSFAVVQKIMAVVASPKLCKAMRLSPRCDPPLPFNTTVLEEDFMLINKAFLFGVHLAGNYGWSEMLHRLTLPLAANTLLATDRSDRKRGMSNLKKMVEAIIKAENMVMAAGAGVFFVRGQIFWDSTSDAYFLSLGFHGWLALGVEMSKATIGGKDYLYLDSARANHAFGTDLLFNYSFHENSKWRFVEHTLLPPACMPAALHFLSSAAVVHKHDQWILKGSIKSGLFLNLPRLRYHPVKKFWRADYPIGDVLEPESCQRQWSTSRCPTPFDALKTVIEWVYRPTDQQLRDHIATLDIL</sequence>
<reference evidence="2" key="1">
    <citation type="submission" date="2022-10" db="EMBL/GenBank/DDBJ databases">
        <authorList>
            <person name="Chen Y."/>
            <person name="Dougan E. K."/>
            <person name="Chan C."/>
            <person name="Rhodes N."/>
            <person name="Thang M."/>
        </authorList>
    </citation>
    <scope>NUCLEOTIDE SEQUENCE</scope>
</reference>
<dbReference type="AlphaFoldDB" id="A0A9P1G892"/>
<feature type="compositionally biased region" description="Basic and acidic residues" evidence="1">
    <location>
        <begin position="249"/>
        <end position="260"/>
    </location>
</feature>
<dbReference type="EMBL" id="CAMXCT010003252">
    <property type="protein sequence ID" value="CAI4003356.1"/>
    <property type="molecule type" value="Genomic_DNA"/>
</dbReference>
<accession>A0A9P1G892</accession>
<dbReference type="Proteomes" id="UP001152797">
    <property type="component" value="Unassembled WGS sequence"/>
</dbReference>
<evidence type="ECO:0000313" key="4">
    <source>
        <dbReference type="Proteomes" id="UP001152797"/>
    </source>
</evidence>
<protein>
    <submittedName>
        <fullName evidence="2">Uncharacterized protein</fullName>
    </submittedName>
</protein>
<dbReference type="OrthoDB" id="436686at2759"/>
<evidence type="ECO:0000256" key="1">
    <source>
        <dbReference type="SAM" id="MobiDB-lite"/>
    </source>
</evidence>